<sequence>MSDHPQASAFRSPQGEGARTSELPFSPAAERNQQPILEVLRLVLPAQGRALEIAAGTGQHAVHFAAGLPAWTWQPTDQEPAMLPVIDARVREAGLGNVCAAQRLDVLSPTWPSEGPEFEAPFDAIFCANMLHISPWATCAALMQGASRHLGPAGVLITYGPYLEDHVPTSEGNLRFNESLRATHPEWGIRCVEAVAEQAALAGLQLKARHAMPANNLLLVWSHTD</sequence>
<dbReference type="SUPFAM" id="SSF53335">
    <property type="entry name" value="S-adenosyl-L-methionine-dependent methyltransferases"/>
    <property type="match status" value="1"/>
</dbReference>
<dbReference type="GO" id="GO:0032259">
    <property type="term" value="P:methylation"/>
    <property type="evidence" value="ECO:0007669"/>
    <property type="project" value="UniProtKB-KW"/>
</dbReference>
<dbReference type="GO" id="GO:0008168">
    <property type="term" value="F:methyltransferase activity"/>
    <property type="evidence" value="ECO:0007669"/>
    <property type="project" value="UniProtKB-KW"/>
</dbReference>
<dbReference type="EMBL" id="JAVDWU010000001">
    <property type="protein sequence ID" value="MDR7148096.1"/>
    <property type="molecule type" value="Genomic_DNA"/>
</dbReference>
<feature type="region of interest" description="Disordered" evidence="1">
    <location>
        <begin position="1"/>
        <end position="28"/>
    </location>
</feature>
<evidence type="ECO:0000256" key="1">
    <source>
        <dbReference type="SAM" id="MobiDB-lite"/>
    </source>
</evidence>
<dbReference type="RefSeq" id="WP_310310285.1">
    <property type="nucleotide sequence ID" value="NZ_JAVDWU010000001.1"/>
</dbReference>
<dbReference type="PANTHER" id="PTHR20974:SF0">
    <property type="entry name" value="UPF0585 PROTEIN CG18661"/>
    <property type="match status" value="1"/>
</dbReference>
<dbReference type="Gene3D" id="3.40.50.150">
    <property type="entry name" value="Vaccinia Virus protein VP39"/>
    <property type="match status" value="1"/>
</dbReference>
<dbReference type="Pfam" id="PF06080">
    <property type="entry name" value="DUF938"/>
    <property type="match status" value="1"/>
</dbReference>
<evidence type="ECO:0000313" key="2">
    <source>
        <dbReference type="EMBL" id="MDR7148096.1"/>
    </source>
</evidence>
<name>A0ABU1WG92_9BURK</name>
<dbReference type="Proteomes" id="UP001265700">
    <property type="component" value="Unassembled WGS sequence"/>
</dbReference>
<keyword evidence="2" id="KW-0489">Methyltransferase</keyword>
<comment type="caution">
    <text evidence="2">The sequence shown here is derived from an EMBL/GenBank/DDBJ whole genome shotgun (WGS) entry which is preliminary data.</text>
</comment>
<organism evidence="2 3">
    <name type="scientific">Hydrogenophaga palleronii</name>
    <dbReference type="NCBI Taxonomy" id="65655"/>
    <lineage>
        <taxon>Bacteria</taxon>
        <taxon>Pseudomonadati</taxon>
        <taxon>Pseudomonadota</taxon>
        <taxon>Betaproteobacteria</taxon>
        <taxon>Burkholderiales</taxon>
        <taxon>Comamonadaceae</taxon>
        <taxon>Hydrogenophaga</taxon>
    </lineage>
</organism>
<accession>A0ABU1WG92</accession>
<gene>
    <name evidence="2" type="ORF">J2W49_000024</name>
</gene>
<protein>
    <submittedName>
        <fullName evidence="2">SAM-dependent methyltransferase</fullName>
    </submittedName>
</protein>
<dbReference type="PANTHER" id="PTHR20974">
    <property type="entry name" value="UPF0585 PROTEIN CG18661"/>
    <property type="match status" value="1"/>
</dbReference>
<dbReference type="InterPro" id="IPR029063">
    <property type="entry name" value="SAM-dependent_MTases_sf"/>
</dbReference>
<keyword evidence="3" id="KW-1185">Reference proteome</keyword>
<reference evidence="2 3" key="1">
    <citation type="submission" date="2023-07" db="EMBL/GenBank/DDBJ databases">
        <title>Sorghum-associated microbial communities from plants grown in Nebraska, USA.</title>
        <authorList>
            <person name="Schachtman D."/>
        </authorList>
    </citation>
    <scope>NUCLEOTIDE SEQUENCE [LARGE SCALE GENOMIC DNA]</scope>
    <source>
        <strain evidence="2 3">4249</strain>
    </source>
</reference>
<proteinExistence type="predicted"/>
<dbReference type="InterPro" id="IPR010342">
    <property type="entry name" value="DUF938"/>
</dbReference>
<keyword evidence="2" id="KW-0808">Transferase</keyword>
<evidence type="ECO:0000313" key="3">
    <source>
        <dbReference type="Proteomes" id="UP001265700"/>
    </source>
</evidence>